<gene>
    <name evidence="6" type="primary">LOC120282068</name>
</gene>
<comment type="similarity">
    <text evidence="1">Belongs to the FLZ family.</text>
</comment>
<feature type="zinc finger region" description="FLZ-type" evidence="3">
    <location>
        <begin position="109"/>
        <end position="152"/>
    </location>
</feature>
<evidence type="ECO:0000259" key="4">
    <source>
        <dbReference type="PROSITE" id="PS51795"/>
    </source>
</evidence>
<feature type="domain" description="FLZ-type" evidence="4">
    <location>
        <begin position="109"/>
        <end position="152"/>
    </location>
</feature>
<dbReference type="InterPro" id="IPR007650">
    <property type="entry name" value="Zf-FLZ_dom"/>
</dbReference>
<dbReference type="Proteomes" id="UP001515500">
    <property type="component" value="Chromosome 18"/>
</dbReference>
<dbReference type="Pfam" id="PF04570">
    <property type="entry name" value="zf-FLZ"/>
    <property type="match status" value="1"/>
</dbReference>
<evidence type="ECO:0000313" key="6">
    <source>
        <dbReference type="RefSeq" id="XP_039144733.1"/>
    </source>
</evidence>
<evidence type="ECO:0000256" key="2">
    <source>
        <dbReference type="ARBA" id="ARBA00022723"/>
    </source>
</evidence>
<accession>A0AB40CZY0</accession>
<sequence>MFMAKQLRPIIRRLPETIMTGERAALGGASSTPASPLERDSQLLKGWRNREADGVGLGILAALDKASGSEACRRFNVSAPVTIGGGDRRSGSRLRGCLEVSEVGSPAMDFLSCCYLCRKRLHGKDIYMYRGEKAFCSVECRYRQIVNDECKEKCGSEVSKVAPEMVSSPCSGGRLFFTGVVAV</sequence>
<dbReference type="AlphaFoldDB" id="A0AB40CZY0"/>
<dbReference type="GeneID" id="120282068"/>
<keyword evidence="2" id="KW-0479">Metal-binding</keyword>
<dbReference type="GO" id="GO:0046872">
    <property type="term" value="F:metal ion binding"/>
    <property type="evidence" value="ECO:0007669"/>
    <property type="project" value="UniProtKB-KW"/>
</dbReference>
<reference evidence="6" key="1">
    <citation type="submission" date="2025-08" db="UniProtKB">
        <authorList>
            <consortium name="RefSeq"/>
        </authorList>
    </citation>
    <scope>IDENTIFICATION</scope>
</reference>
<evidence type="ECO:0000313" key="5">
    <source>
        <dbReference type="Proteomes" id="UP001515500"/>
    </source>
</evidence>
<evidence type="ECO:0000256" key="1">
    <source>
        <dbReference type="ARBA" id="ARBA00009374"/>
    </source>
</evidence>
<organism evidence="5 6">
    <name type="scientific">Dioscorea cayennensis subsp. rotundata</name>
    <name type="common">White Guinea yam</name>
    <name type="synonym">Dioscorea rotundata</name>
    <dbReference type="NCBI Taxonomy" id="55577"/>
    <lineage>
        <taxon>Eukaryota</taxon>
        <taxon>Viridiplantae</taxon>
        <taxon>Streptophyta</taxon>
        <taxon>Embryophyta</taxon>
        <taxon>Tracheophyta</taxon>
        <taxon>Spermatophyta</taxon>
        <taxon>Magnoliopsida</taxon>
        <taxon>Liliopsida</taxon>
        <taxon>Dioscoreales</taxon>
        <taxon>Dioscoreaceae</taxon>
        <taxon>Dioscorea</taxon>
    </lineage>
</organism>
<dbReference type="PANTHER" id="PTHR47208:SF5">
    <property type="entry name" value="FCS-LIKE ZINC FINGER 12-RELATED"/>
    <property type="match status" value="1"/>
</dbReference>
<dbReference type="PROSITE" id="PS51795">
    <property type="entry name" value="ZF_FLZ"/>
    <property type="match status" value="1"/>
</dbReference>
<dbReference type="RefSeq" id="XP_039144733.1">
    <property type="nucleotide sequence ID" value="XM_039288799.1"/>
</dbReference>
<protein>
    <submittedName>
        <fullName evidence="6">FCS-Like Zinc finger 13-like</fullName>
    </submittedName>
</protein>
<dbReference type="PANTHER" id="PTHR47208">
    <property type="entry name" value="OS02G0174800 PROTEIN"/>
    <property type="match status" value="1"/>
</dbReference>
<proteinExistence type="inferred from homology"/>
<name>A0AB40CZY0_DIOCR</name>
<keyword evidence="5" id="KW-1185">Reference proteome</keyword>
<dbReference type="InterPro" id="IPR044604">
    <property type="entry name" value="FLZ12/13/14"/>
</dbReference>
<evidence type="ECO:0000256" key="3">
    <source>
        <dbReference type="PROSITE-ProRule" id="PRU01131"/>
    </source>
</evidence>